<dbReference type="InterPro" id="IPR011051">
    <property type="entry name" value="RmlC_Cupin_sf"/>
</dbReference>
<organism evidence="1 2">
    <name type="scientific">Pseudomonas linyingensis</name>
    <dbReference type="NCBI Taxonomy" id="915471"/>
    <lineage>
        <taxon>Bacteria</taxon>
        <taxon>Pseudomonadati</taxon>
        <taxon>Pseudomonadota</taxon>
        <taxon>Gammaproteobacteria</taxon>
        <taxon>Pseudomonadales</taxon>
        <taxon>Pseudomonadaceae</taxon>
        <taxon>Pseudomonas</taxon>
    </lineage>
</organism>
<accession>A0A1H6WRX3</accession>
<evidence type="ECO:0000313" key="2">
    <source>
        <dbReference type="Proteomes" id="UP000242930"/>
    </source>
</evidence>
<sequence>MHLVVIPPGGRAVPHLHIGYETGISVLEGRVLTRWVAALENEIVSEAETKKSPSLGRAKWDELFRGDGRRCHSGR</sequence>
<keyword evidence="2" id="KW-1185">Reference proteome</keyword>
<dbReference type="Proteomes" id="UP000242930">
    <property type="component" value="Unassembled WGS sequence"/>
</dbReference>
<name>A0A1H6WRX3_9PSED</name>
<dbReference type="SUPFAM" id="SSF51182">
    <property type="entry name" value="RmlC-like cupins"/>
    <property type="match status" value="1"/>
</dbReference>
<reference evidence="2" key="1">
    <citation type="submission" date="2016-10" db="EMBL/GenBank/DDBJ databases">
        <authorList>
            <person name="Varghese N."/>
            <person name="Submissions S."/>
        </authorList>
    </citation>
    <scope>NUCLEOTIDE SEQUENCE [LARGE SCALE GENOMIC DNA]</scope>
    <source>
        <strain evidence="2">LMG 25967</strain>
    </source>
</reference>
<evidence type="ECO:0000313" key="1">
    <source>
        <dbReference type="EMBL" id="SEJ18586.1"/>
    </source>
</evidence>
<proteinExistence type="predicted"/>
<gene>
    <name evidence="1" type="ORF">SAMN05216201_105195</name>
</gene>
<dbReference type="RefSeq" id="WP_212633206.1">
    <property type="nucleotide sequence ID" value="NZ_FNZE01000005.1"/>
</dbReference>
<protein>
    <submittedName>
        <fullName evidence="1">Uncharacterized protein</fullName>
    </submittedName>
</protein>
<dbReference type="AlphaFoldDB" id="A0A1H6WRX3"/>
<dbReference type="EMBL" id="FNZE01000005">
    <property type="protein sequence ID" value="SEJ18586.1"/>
    <property type="molecule type" value="Genomic_DNA"/>
</dbReference>